<evidence type="ECO:0000256" key="3">
    <source>
        <dbReference type="ARBA" id="ARBA00022824"/>
    </source>
</evidence>
<name>A0A448YMJ5_BRENA</name>
<evidence type="ECO:0000313" key="8">
    <source>
        <dbReference type="Proteomes" id="UP000290900"/>
    </source>
</evidence>
<keyword evidence="8" id="KW-1185">Reference proteome</keyword>
<evidence type="ECO:0000256" key="4">
    <source>
        <dbReference type="ARBA" id="ARBA00022989"/>
    </source>
</evidence>
<evidence type="ECO:0000256" key="2">
    <source>
        <dbReference type="ARBA" id="ARBA00022692"/>
    </source>
</evidence>
<comment type="subcellular location">
    <subcellularLocation>
        <location evidence="6">Membrane</location>
        <topology evidence="6">Single-pass membrane protein</topology>
    </subcellularLocation>
    <subcellularLocation>
        <location evidence="6">Endoplasmic reticulum membrane</location>
        <topology evidence="6">Single-pass membrane protein</topology>
    </subcellularLocation>
</comment>
<proteinExistence type="inferred from homology"/>
<dbReference type="Pfam" id="PF06624">
    <property type="entry name" value="RAMP4"/>
    <property type="match status" value="1"/>
</dbReference>
<comment type="similarity">
    <text evidence="1 6">Belongs to the RAMP4 family.</text>
</comment>
<dbReference type="FunCoup" id="A0A448YMJ5">
    <property type="interactions" value="22"/>
</dbReference>
<dbReference type="OrthoDB" id="16679at2759"/>
<dbReference type="InParanoid" id="A0A448YMJ5"/>
<dbReference type="EMBL" id="CAACVR010000017">
    <property type="protein sequence ID" value="VEU22083.1"/>
    <property type="molecule type" value="Genomic_DNA"/>
</dbReference>
<dbReference type="GO" id="GO:0005789">
    <property type="term" value="C:endoplasmic reticulum membrane"/>
    <property type="evidence" value="ECO:0007669"/>
    <property type="project" value="UniProtKB-SubCell"/>
</dbReference>
<evidence type="ECO:0000256" key="6">
    <source>
        <dbReference type="RuleBase" id="RU364120"/>
    </source>
</evidence>
<gene>
    <name evidence="7" type="ORF">BRENAR_LOCUS2815</name>
</gene>
<comment type="function">
    <text evidence="6">Interacts with target proteins during translocation into the lumen of the endoplasmic reticulum. Protects unfolded target proteins against degradation and facilitate correct glycosylation.</text>
</comment>
<reference evidence="7 8" key="1">
    <citation type="submission" date="2018-12" db="EMBL/GenBank/DDBJ databases">
        <authorList>
            <person name="Tiukova I."/>
            <person name="Dainat J."/>
        </authorList>
    </citation>
    <scope>NUCLEOTIDE SEQUENCE [LARGE SCALE GENOMIC DNA]</scope>
</reference>
<evidence type="ECO:0000256" key="1">
    <source>
        <dbReference type="ARBA" id="ARBA00005500"/>
    </source>
</evidence>
<dbReference type="Proteomes" id="UP000290900">
    <property type="component" value="Unassembled WGS sequence"/>
</dbReference>
<organism evidence="7 8">
    <name type="scientific">Brettanomyces naardenensis</name>
    <name type="common">Yeast</name>
    <dbReference type="NCBI Taxonomy" id="13370"/>
    <lineage>
        <taxon>Eukaryota</taxon>
        <taxon>Fungi</taxon>
        <taxon>Dikarya</taxon>
        <taxon>Ascomycota</taxon>
        <taxon>Saccharomycotina</taxon>
        <taxon>Pichiomycetes</taxon>
        <taxon>Pichiales</taxon>
        <taxon>Pichiaceae</taxon>
        <taxon>Brettanomyces</taxon>
    </lineage>
</organism>
<keyword evidence="3 6" id="KW-0256">Endoplasmic reticulum</keyword>
<keyword evidence="2 6" id="KW-0812">Transmembrane</keyword>
<accession>A0A448YMJ5</accession>
<dbReference type="InterPro" id="IPR010580">
    <property type="entry name" value="ER_stress-assoc"/>
</dbReference>
<dbReference type="AlphaFoldDB" id="A0A448YMJ5"/>
<feature type="transmembrane region" description="Helical" evidence="6">
    <location>
        <begin position="55"/>
        <end position="76"/>
    </location>
</feature>
<keyword evidence="4 6" id="KW-1133">Transmembrane helix</keyword>
<protein>
    <recommendedName>
        <fullName evidence="6">Stress-associated endoplasmic reticulum protein</fullName>
    </recommendedName>
</protein>
<evidence type="ECO:0000313" key="7">
    <source>
        <dbReference type="EMBL" id="VEU22083.1"/>
    </source>
</evidence>
<sequence length="77" mass="8930">MYRCSQSFNPILTYLQAVQTPRQRLANQKFAKKLEKQMGKPKPKKVGEGPEIPKWLIFLLCFLIMGGGLLELTRLFF</sequence>
<keyword evidence="5 6" id="KW-0472">Membrane</keyword>
<evidence type="ECO:0000256" key="5">
    <source>
        <dbReference type="ARBA" id="ARBA00023136"/>
    </source>
</evidence>